<dbReference type="SUPFAM" id="SSF53756">
    <property type="entry name" value="UDP-Glycosyltransferase/glycogen phosphorylase"/>
    <property type="match status" value="1"/>
</dbReference>
<keyword evidence="1 5" id="KW-0413">Isomerase</keyword>
<dbReference type="Proteomes" id="UP000243719">
    <property type="component" value="Unassembled WGS sequence"/>
</dbReference>
<dbReference type="GO" id="GO:0008761">
    <property type="term" value="F:UDP-N-acetylglucosamine 2-epimerase activity"/>
    <property type="evidence" value="ECO:0007669"/>
    <property type="project" value="UniProtKB-EC"/>
</dbReference>
<dbReference type="Gene3D" id="3.40.50.2000">
    <property type="entry name" value="Glycogen Phosphorylase B"/>
    <property type="match status" value="2"/>
</dbReference>
<dbReference type="PANTHER" id="PTHR43174">
    <property type="entry name" value="UDP-N-ACETYLGLUCOSAMINE 2-EPIMERASE"/>
    <property type="match status" value="1"/>
</dbReference>
<dbReference type="InterPro" id="IPR003331">
    <property type="entry name" value="UDP_GlcNAc_Epimerase_2_dom"/>
</dbReference>
<gene>
    <name evidence="8" type="ORF">SAMN05216551_101415</name>
</gene>
<dbReference type="EMBL" id="FNLO01000001">
    <property type="protein sequence ID" value="SDV46540.1"/>
    <property type="molecule type" value="Genomic_DNA"/>
</dbReference>
<proteinExistence type="inferred from homology"/>
<dbReference type="NCBIfam" id="TIGR00236">
    <property type="entry name" value="wecB"/>
    <property type="match status" value="1"/>
</dbReference>
<evidence type="ECO:0000313" key="9">
    <source>
        <dbReference type="Proteomes" id="UP000243719"/>
    </source>
</evidence>
<feature type="region of interest" description="Disordered" evidence="6">
    <location>
        <begin position="384"/>
        <end position="441"/>
    </location>
</feature>
<comment type="similarity">
    <text evidence="3 5">Belongs to the UDP-N-acetylglucosamine 2-epimerase family.</text>
</comment>
<feature type="domain" description="UDP-N-acetylglucosamine 2-epimerase" evidence="7">
    <location>
        <begin position="21"/>
        <end position="371"/>
    </location>
</feature>
<dbReference type="RefSeq" id="WP_091904038.1">
    <property type="nucleotide sequence ID" value="NZ_FNLO01000001.1"/>
</dbReference>
<dbReference type="OrthoDB" id="9803238at2"/>
<sequence>MKILSVFGTRPEAIKMAPVVRALRAEPGLESVVCLSGQHTTMLSQALATFELTGDYNLSAMDGAPGLNPLVGRILGSLDPLLETIKPDTVMVHGDTSTAFAAALAAFHRGIPVAHVEAGLRTGDLSRPFPEEMNRCFVDLVASSMFAPTPAAVDNLQSAGAAGRILLTGNTVVDALQWMARKLDSDTVLSAILAARYDFLDPSRRMVLVTGHRRENFGGGFDAICDALAELAQRDDIQLVYPVHLNPNVRGPVLERLQGLPRVHLLSPLDYPDFVYLMRRASVILTDSGGVQEEAPALGVPVLVMRDVTERPEAVASGAARLVGTDAGDIVQAVARLLSEPAARHQAMRRDIAAQNPYGDGRASERIAALLAGRECEPFRAPSHARAAAVHRNARRRAPITMPKSAPTPVPLSNPTHGPSFPSGGTRSLVASVGAAASKVS</sequence>
<feature type="compositionally biased region" description="Low complexity" evidence="6">
    <location>
        <begin position="428"/>
        <end position="441"/>
    </location>
</feature>
<evidence type="ECO:0000256" key="2">
    <source>
        <dbReference type="ARBA" id="ARBA00036080"/>
    </source>
</evidence>
<dbReference type="Pfam" id="PF02350">
    <property type="entry name" value="Epimerase_2"/>
    <property type="match status" value="1"/>
</dbReference>
<dbReference type="EC" id="5.1.3.14" evidence="4"/>
<evidence type="ECO:0000256" key="6">
    <source>
        <dbReference type="SAM" id="MobiDB-lite"/>
    </source>
</evidence>
<evidence type="ECO:0000256" key="5">
    <source>
        <dbReference type="RuleBase" id="RU003513"/>
    </source>
</evidence>
<evidence type="ECO:0000259" key="7">
    <source>
        <dbReference type="Pfam" id="PF02350"/>
    </source>
</evidence>
<dbReference type="AlphaFoldDB" id="A0A1H2PJJ1"/>
<evidence type="ECO:0000256" key="4">
    <source>
        <dbReference type="ARBA" id="ARBA00038858"/>
    </source>
</evidence>
<organism evidence="8 9">
    <name type="scientific">Chitinasiproducens palmae</name>
    <dbReference type="NCBI Taxonomy" id="1770053"/>
    <lineage>
        <taxon>Bacteria</taxon>
        <taxon>Pseudomonadati</taxon>
        <taxon>Pseudomonadota</taxon>
        <taxon>Betaproteobacteria</taxon>
        <taxon>Burkholderiales</taxon>
        <taxon>Burkholderiaceae</taxon>
        <taxon>Chitinasiproducens</taxon>
    </lineage>
</organism>
<evidence type="ECO:0000313" key="8">
    <source>
        <dbReference type="EMBL" id="SDV46540.1"/>
    </source>
</evidence>
<keyword evidence="9" id="KW-1185">Reference proteome</keyword>
<dbReference type="PANTHER" id="PTHR43174:SF2">
    <property type="entry name" value="UDP-N-ACETYLGLUCOSAMINE 2-EPIMERASE"/>
    <property type="match status" value="1"/>
</dbReference>
<dbReference type="InterPro" id="IPR029767">
    <property type="entry name" value="WecB-like"/>
</dbReference>
<reference evidence="9" key="1">
    <citation type="submission" date="2016-09" db="EMBL/GenBank/DDBJ databases">
        <authorList>
            <person name="Varghese N."/>
            <person name="Submissions S."/>
        </authorList>
    </citation>
    <scope>NUCLEOTIDE SEQUENCE [LARGE SCALE GENOMIC DNA]</scope>
    <source>
        <strain evidence="9">JS23</strain>
    </source>
</reference>
<evidence type="ECO:0000256" key="3">
    <source>
        <dbReference type="ARBA" id="ARBA00038209"/>
    </source>
</evidence>
<comment type="catalytic activity">
    <reaction evidence="2">
        <text>UDP-N-acetyl-alpha-D-glucosamine = UDP-N-acetyl-alpha-D-mannosamine</text>
        <dbReference type="Rhea" id="RHEA:17213"/>
        <dbReference type="ChEBI" id="CHEBI:57705"/>
        <dbReference type="ChEBI" id="CHEBI:68623"/>
        <dbReference type="EC" id="5.1.3.14"/>
    </reaction>
</comment>
<protein>
    <recommendedName>
        <fullName evidence="4">UDP-N-acetylglucosamine 2-epimerase (non-hydrolyzing)</fullName>
        <ecNumber evidence="4">5.1.3.14</ecNumber>
    </recommendedName>
</protein>
<name>A0A1H2PJJ1_9BURK</name>
<dbReference type="CDD" id="cd03786">
    <property type="entry name" value="GTB_UDP-GlcNAc_2-Epimerase"/>
    <property type="match status" value="1"/>
</dbReference>
<evidence type="ECO:0000256" key="1">
    <source>
        <dbReference type="ARBA" id="ARBA00023235"/>
    </source>
</evidence>
<accession>A0A1H2PJJ1</accession>
<dbReference type="STRING" id="1770053.SAMN05216551_101415"/>